<keyword evidence="3" id="KW-1185">Reference proteome</keyword>
<protein>
    <submittedName>
        <fullName evidence="2">Uncharacterized protein</fullName>
    </submittedName>
</protein>
<feature type="compositionally biased region" description="Low complexity" evidence="1">
    <location>
        <begin position="38"/>
        <end position="47"/>
    </location>
</feature>
<dbReference type="GeneID" id="54567700"/>
<sequence>MSCQMGRVPHPSPPPHQASRTTVASPKARTAHPLTNPTTLTSSLSSSVDPGGRSGRAHDQPSSVNTQLAADGGWHTDSALGQEPYHQLPGPQDPPLSVNPQLAADGGWHMDPNFGQEPYRQPAGAHDVPTSVNTQFWNPPRSTSSASITGPAYPSAQVHRRTANPLSAFAVSEYGFSPCTQPPPPATPDNPVPAARIPAPPQRHQVLPIRASRSIRRSNQLLHAQLRLTAREQSTVPSGSGAGSAAPRRSMQLQHGACDRIQSLDRRHHRYNRQRRLQRVVADSINGMTISAARQLQAERAFFSPSSSPSLLASTRTPRTPEPRPASPHLLPEHIYRSQQARSTPAFTSPPSPPLPIPAPRYILRSQQ</sequence>
<feature type="compositionally biased region" description="Pro residues" evidence="1">
    <location>
        <begin position="348"/>
        <end position="359"/>
    </location>
</feature>
<feature type="region of interest" description="Disordered" evidence="1">
    <location>
        <begin position="1"/>
        <end position="107"/>
    </location>
</feature>
<feature type="region of interest" description="Disordered" evidence="1">
    <location>
        <begin position="302"/>
        <end position="368"/>
    </location>
</feature>
<evidence type="ECO:0000256" key="1">
    <source>
        <dbReference type="SAM" id="MobiDB-lite"/>
    </source>
</evidence>
<reference evidence="2" key="1">
    <citation type="journal article" date="2020" name="Stud. Mycol.">
        <title>101 Dothideomycetes genomes: a test case for predicting lifestyles and emergence of pathogens.</title>
        <authorList>
            <person name="Haridas S."/>
            <person name="Albert R."/>
            <person name="Binder M."/>
            <person name="Bloem J."/>
            <person name="Labutti K."/>
            <person name="Salamov A."/>
            <person name="Andreopoulos B."/>
            <person name="Baker S."/>
            <person name="Barry K."/>
            <person name="Bills G."/>
            <person name="Bluhm B."/>
            <person name="Cannon C."/>
            <person name="Castanera R."/>
            <person name="Culley D."/>
            <person name="Daum C."/>
            <person name="Ezra D."/>
            <person name="Gonzalez J."/>
            <person name="Henrissat B."/>
            <person name="Kuo A."/>
            <person name="Liang C."/>
            <person name="Lipzen A."/>
            <person name="Lutzoni F."/>
            <person name="Magnuson J."/>
            <person name="Mondo S."/>
            <person name="Nolan M."/>
            <person name="Ohm R."/>
            <person name="Pangilinan J."/>
            <person name="Park H.-J."/>
            <person name="Ramirez L."/>
            <person name="Alfaro M."/>
            <person name="Sun H."/>
            <person name="Tritt A."/>
            <person name="Yoshinaga Y."/>
            <person name="Zwiers L.-H."/>
            <person name="Turgeon B."/>
            <person name="Goodwin S."/>
            <person name="Spatafora J."/>
            <person name="Crous P."/>
            <person name="Grigoriev I."/>
        </authorList>
    </citation>
    <scope>NUCLEOTIDE SEQUENCE</scope>
    <source>
        <strain evidence="2">ATCC 36951</strain>
    </source>
</reference>
<dbReference type="EMBL" id="ML993630">
    <property type="protein sequence ID" value="KAF2160049.1"/>
    <property type="molecule type" value="Genomic_DNA"/>
</dbReference>
<dbReference type="Proteomes" id="UP000799537">
    <property type="component" value="Unassembled WGS sequence"/>
</dbReference>
<dbReference type="AlphaFoldDB" id="A0A6A6C2T5"/>
<name>A0A6A6C2T5_ZASCE</name>
<evidence type="ECO:0000313" key="3">
    <source>
        <dbReference type="Proteomes" id="UP000799537"/>
    </source>
</evidence>
<feature type="compositionally biased region" description="Low complexity" evidence="1">
    <location>
        <begin position="302"/>
        <end position="318"/>
    </location>
</feature>
<dbReference type="RefSeq" id="XP_033660938.1">
    <property type="nucleotide sequence ID" value="XM_033814428.1"/>
</dbReference>
<gene>
    <name evidence="2" type="ORF">M409DRAFT_60307</name>
</gene>
<feature type="region of interest" description="Disordered" evidence="1">
    <location>
        <begin position="231"/>
        <end position="251"/>
    </location>
</feature>
<organism evidence="2 3">
    <name type="scientific">Zasmidium cellare ATCC 36951</name>
    <dbReference type="NCBI Taxonomy" id="1080233"/>
    <lineage>
        <taxon>Eukaryota</taxon>
        <taxon>Fungi</taxon>
        <taxon>Dikarya</taxon>
        <taxon>Ascomycota</taxon>
        <taxon>Pezizomycotina</taxon>
        <taxon>Dothideomycetes</taxon>
        <taxon>Dothideomycetidae</taxon>
        <taxon>Mycosphaerellales</taxon>
        <taxon>Mycosphaerellaceae</taxon>
        <taxon>Zasmidium</taxon>
    </lineage>
</organism>
<evidence type="ECO:0000313" key="2">
    <source>
        <dbReference type="EMBL" id="KAF2160049.1"/>
    </source>
</evidence>
<proteinExistence type="predicted"/>
<accession>A0A6A6C2T5</accession>